<evidence type="ECO:0000256" key="3">
    <source>
        <dbReference type="ARBA" id="ARBA00023004"/>
    </source>
</evidence>
<dbReference type="PROSITE" id="PS51007">
    <property type="entry name" value="CYTC"/>
    <property type="match status" value="1"/>
</dbReference>
<dbReference type="SUPFAM" id="SSF46626">
    <property type="entry name" value="Cytochrome c"/>
    <property type="match status" value="1"/>
</dbReference>
<dbReference type="EMBL" id="JAQQLI010000103">
    <property type="protein sequence ID" value="MDC7789940.1"/>
    <property type="molecule type" value="Genomic_DNA"/>
</dbReference>
<protein>
    <recommendedName>
        <fullName evidence="6">Cytochrome c domain-containing protein</fullName>
    </recommendedName>
</protein>
<evidence type="ECO:0000256" key="4">
    <source>
        <dbReference type="PROSITE-ProRule" id="PRU00433"/>
    </source>
</evidence>
<reference evidence="7" key="1">
    <citation type="journal article" date="2023" name="Microbiol Resour">
        <title>Genome Sequences of Rhodoplanes serenus and Two Thermotolerant Strains, Rhodoplanes tepidamans and 'Rhodoplanes cryptolactis,' Further Refine the Genus.</title>
        <authorList>
            <person name="Rayyan A.A."/>
            <person name="Kyndt J.A."/>
        </authorList>
    </citation>
    <scope>NUCLEOTIDE SEQUENCE</scope>
    <source>
        <strain evidence="7">DSM 9987</strain>
    </source>
</reference>
<keyword evidence="5" id="KW-0732">Signal</keyword>
<name>A0ABT5JJP7_RHOTP</name>
<dbReference type="InterPro" id="IPR036909">
    <property type="entry name" value="Cyt_c-like_dom_sf"/>
</dbReference>
<keyword evidence="1 4" id="KW-0349">Heme</keyword>
<dbReference type="RefSeq" id="WP_272780760.1">
    <property type="nucleotide sequence ID" value="NZ_JAQQLI010000103.1"/>
</dbReference>
<dbReference type="InterPro" id="IPR009056">
    <property type="entry name" value="Cyt_c-like_dom"/>
</dbReference>
<keyword evidence="3 4" id="KW-0408">Iron</keyword>
<evidence type="ECO:0000256" key="2">
    <source>
        <dbReference type="ARBA" id="ARBA00022723"/>
    </source>
</evidence>
<comment type="caution">
    <text evidence="7">The sequence shown here is derived from an EMBL/GenBank/DDBJ whole genome shotgun (WGS) entry which is preliminary data.</text>
</comment>
<dbReference type="Pfam" id="PF00034">
    <property type="entry name" value="Cytochrom_C"/>
    <property type="match status" value="1"/>
</dbReference>
<evidence type="ECO:0000259" key="6">
    <source>
        <dbReference type="PROSITE" id="PS51007"/>
    </source>
</evidence>
<evidence type="ECO:0000313" key="8">
    <source>
        <dbReference type="Proteomes" id="UP001165652"/>
    </source>
</evidence>
<reference evidence="7" key="2">
    <citation type="submission" date="2023-02" db="EMBL/GenBank/DDBJ databases">
        <authorList>
            <person name="Rayyan A."/>
            <person name="Meyer T."/>
            <person name="Kyndt J.A."/>
        </authorList>
    </citation>
    <scope>NUCLEOTIDE SEQUENCE</scope>
    <source>
        <strain evidence="7">DSM 9987</strain>
    </source>
</reference>
<evidence type="ECO:0000256" key="5">
    <source>
        <dbReference type="SAM" id="SignalP"/>
    </source>
</evidence>
<organism evidence="7 8">
    <name type="scientific">Rhodoplanes tepidamans</name>
    <name type="common">Rhodoplanes cryptolactis</name>
    <dbReference type="NCBI Taxonomy" id="200616"/>
    <lineage>
        <taxon>Bacteria</taxon>
        <taxon>Pseudomonadati</taxon>
        <taxon>Pseudomonadota</taxon>
        <taxon>Alphaproteobacteria</taxon>
        <taxon>Hyphomicrobiales</taxon>
        <taxon>Nitrobacteraceae</taxon>
        <taxon>Rhodoplanes</taxon>
    </lineage>
</organism>
<evidence type="ECO:0000313" key="7">
    <source>
        <dbReference type="EMBL" id="MDC7789940.1"/>
    </source>
</evidence>
<dbReference type="Proteomes" id="UP001165652">
    <property type="component" value="Unassembled WGS sequence"/>
</dbReference>
<proteinExistence type="predicted"/>
<keyword evidence="8" id="KW-1185">Reference proteome</keyword>
<feature type="domain" description="Cytochrome c" evidence="6">
    <location>
        <begin position="38"/>
        <end position="119"/>
    </location>
</feature>
<feature type="signal peptide" evidence="5">
    <location>
        <begin position="1"/>
        <end position="37"/>
    </location>
</feature>
<keyword evidence="2 4" id="KW-0479">Metal-binding</keyword>
<accession>A0ABT5JJP7</accession>
<feature type="chain" id="PRO_5047373123" description="Cytochrome c domain-containing protein" evidence="5">
    <location>
        <begin position="38"/>
        <end position="123"/>
    </location>
</feature>
<gene>
    <name evidence="7" type="ORF">PQJ73_30040</name>
</gene>
<sequence>MTPRRSPSPAPAAVAAGTVAAAAATTVALAVAAGAVAADGPKGDRELGQYLSSECVTCHQISGRYDGIPPIVGWPEDSFVEILGQYRDKTRENPVMRSIAVKFSDEEIAALAAYFGSLKPQTD</sequence>
<dbReference type="Gene3D" id="1.10.760.10">
    <property type="entry name" value="Cytochrome c-like domain"/>
    <property type="match status" value="1"/>
</dbReference>
<evidence type="ECO:0000256" key="1">
    <source>
        <dbReference type="ARBA" id="ARBA00022617"/>
    </source>
</evidence>